<dbReference type="RefSeq" id="WP_190440358.1">
    <property type="nucleotide sequence ID" value="NZ_JAMPKM010000015.1"/>
</dbReference>
<name>A0ABV0JCX1_9CYAN</name>
<comment type="caution">
    <text evidence="1">The sequence shown here is derived from an EMBL/GenBank/DDBJ whole genome shotgun (WGS) entry which is preliminary data.</text>
</comment>
<organism evidence="1 2">
    <name type="scientific">Trichocoleus desertorum GB2-A4</name>
    <dbReference type="NCBI Taxonomy" id="2933944"/>
    <lineage>
        <taxon>Bacteria</taxon>
        <taxon>Bacillati</taxon>
        <taxon>Cyanobacteriota</taxon>
        <taxon>Cyanophyceae</taxon>
        <taxon>Leptolyngbyales</taxon>
        <taxon>Trichocoleusaceae</taxon>
        <taxon>Trichocoleus</taxon>
    </lineage>
</organism>
<protein>
    <submittedName>
        <fullName evidence="1">Uncharacterized protein</fullName>
    </submittedName>
</protein>
<evidence type="ECO:0000313" key="1">
    <source>
        <dbReference type="EMBL" id="MEP0819499.1"/>
    </source>
</evidence>
<keyword evidence="2" id="KW-1185">Reference proteome</keyword>
<evidence type="ECO:0000313" key="2">
    <source>
        <dbReference type="Proteomes" id="UP001464891"/>
    </source>
</evidence>
<dbReference type="EMBL" id="JAMPKM010000015">
    <property type="protein sequence ID" value="MEP0819499.1"/>
    <property type="molecule type" value="Genomic_DNA"/>
</dbReference>
<sequence length="69" mass="7697">MSTKTTQVALYSIYVEQSAVVLYLDNGLDDRRGRFLSSQADYQMAYEFALQLASQKGLTLINQVAETGN</sequence>
<proteinExistence type="predicted"/>
<gene>
    <name evidence="1" type="ORF">NC998_20585</name>
</gene>
<reference evidence="1 2" key="1">
    <citation type="submission" date="2022-04" db="EMBL/GenBank/DDBJ databases">
        <title>Positive selection, recombination, and allopatry shape intraspecific diversity of widespread and dominant cyanobacteria.</title>
        <authorList>
            <person name="Wei J."/>
            <person name="Shu W."/>
            <person name="Hu C."/>
        </authorList>
    </citation>
    <scope>NUCLEOTIDE SEQUENCE [LARGE SCALE GENOMIC DNA]</scope>
    <source>
        <strain evidence="1 2">GB2-A4</strain>
    </source>
</reference>
<accession>A0ABV0JCX1</accession>
<dbReference type="Proteomes" id="UP001464891">
    <property type="component" value="Unassembled WGS sequence"/>
</dbReference>